<evidence type="ECO:0000256" key="5">
    <source>
        <dbReference type="SAM" id="Phobius"/>
    </source>
</evidence>
<organism evidence="7 8">
    <name type="scientific">Aggregatimonas sangjinii</name>
    <dbReference type="NCBI Taxonomy" id="2583587"/>
    <lineage>
        <taxon>Bacteria</taxon>
        <taxon>Pseudomonadati</taxon>
        <taxon>Bacteroidota</taxon>
        <taxon>Flavobacteriia</taxon>
        <taxon>Flavobacteriales</taxon>
        <taxon>Flavobacteriaceae</taxon>
        <taxon>Aggregatimonas</taxon>
    </lineage>
</organism>
<feature type="transmembrane region" description="Helical" evidence="5">
    <location>
        <begin position="172"/>
        <end position="192"/>
    </location>
</feature>
<dbReference type="EMBL" id="CP040710">
    <property type="protein sequence ID" value="QCX01855.1"/>
    <property type="molecule type" value="Genomic_DNA"/>
</dbReference>
<keyword evidence="3 5" id="KW-1133">Transmembrane helix</keyword>
<evidence type="ECO:0000313" key="8">
    <source>
        <dbReference type="Proteomes" id="UP000310017"/>
    </source>
</evidence>
<dbReference type="InterPro" id="IPR007016">
    <property type="entry name" value="O-antigen_ligase-rel_domated"/>
</dbReference>
<dbReference type="Pfam" id="PF04932">
    <property type="entry name" value="Wzy_C"/>
    <property type="match status" value="1"/>
</dbReference>
<dbReference type="InterPro" id="IPR051533">
    <property type="entry name" value="WaaL-like"/>
</dbReference>
<evidence type="ECO:0000259" key="6">
    <source>
        <dbReference type="Pfam" id="PF04932"/>
    </source>
</evidence>
<dbReference type="AlphaFoldDB" id="A0A5B7SSU8"/>
<proteinExistence type="predicted"/>
<keyword evidence="8" id="KW-1185">Reference proteome</keyword>
<keyword evidence="2 5" id="KW-0812">Transmembrane</keyword>
<protein>
    <submittedName>
        <fullName evidence="7">O-antigen ligase family protein</fullName>
    </submittedName>
</protein>
<keyword evidence="4 5" id="KW-0472">Membrane</keyword>
<dbReference type="GO" id="GO:0016020">
    <property type="term" value="C:membrane"/>
    <property type="evidence" value="ECO:0007669"/>
    <property type="project" value="UniProtKB-SubCell"/>
</dbReference>
<dbReference type="PANTHER" id="PTHR37422">
    <property type="entry name" value="TEICHURONIC ACID BIOSYNTHESIS PROTEIN TUAE"/>
    <property type="match status" value="1"/>
</dbReference>
<dbReference type="KEGG" id="asag:FGM00_17680"/>
<name>A0A5B7SSU8_9FLAO</name>
<feature type="transmembrane region" description="Helical" evidence="5">
    <location>
        <begin position="249"/>
        <end position="267"/>
    </location>
</feature>
<evidence type="ECO:0000256" key="2">
    <source>
        <dbReference type="ARBA" id="ARBA00022692"/>
    </source>
</evidence>
<feature type="transmembrane region" description="Helical" evidence="5">
    <location>
        <begin position="130"/>
        <end position="152"/>
    </location>
</feature>
<sequence length="612" mass="70638">MQSKQKSALAKKNSVHKGNHILQRLPHVLLYLWAVTVFYLPFSFVFYFFIASLLIKAIYFKEYQNITMEKGKIPYLLLLLFVLWNLVTLFYSEDLYQGLKQVEKKIPFLLISILGLIGDHRQFNFKRVTIFFLFGLLTVVLLSLLYTVYLFYDGHYLAVTLVKGFNEVNMLVWFEHRLYIGILLLMGIPLLLNKIVRVHHLTLRISWLLSLGLVCFILYSSGSRILVILMLIIFLLAGMNVLKQKIQFRYYVLTLLIAAIVAGTFIYKHPRTRLTLDLIQKNKPLDKIDSRLATWENAIDIIMKNPVFGVGIGDGKTELLDAYKKNGNRIELENELNVHNQYLQTMVESGILGLLFLLLFLFSLFWGVNRKEGQFWVFVLVFGAGFFVESILARNIGVFPMTFWMFVLLSTRSVENEKDVEYDDGSKWKKTFLVSCALISAFILIGVFLWAKSKSFDSKDPKTYMTAPFIEVGYSDLPLKKNLPEKTAACSFKDLEAFSTFERGSFIAPEIFRTQNDGPVAATAGIWCYLSENCNLKEAYIYAWNRVDITYRIDYDMSKKGSWQYLEMTDKGFSERFAIGVRMDLAKEFAEIKGMVLFALPDYKIDKIDSGP</sequence>
<dbReference type="PANTHER" id="PTHR37422:SF13">
    <property type="entry name" value="LIPOPOLYSACCHARIDE BIOSYNTHESIS PROTEIN PA4999-RELATED"/>
    <property type="match status" value="1"/>
</dbReference>
<reference evidence="7 8" key="1">
    <citation type="submission" date="2019-05" db="EMBL/GenBank/DDBJ databases">
        <title>Genome sequencing of F202Z8.</title>
        <authorList>
            <person name="Kwon Y.M."/>
        </authorList>
    </citation>
    <scope>NUCLEOTIDE SEQUENCE [LARGE SCALE GENOMIC DNA]</scope>
    <source>
        <strain evidence="7 8">F202Z8</strain>
    </source>
</reference>
<feature type="transmembrane region" description="Helical" evidence="5">
    <location>
        <begin position="432"/>
        <end position="451"/>
    </location>
</feature>
<dbReference type="GO" id="GO:0016874">
    <property type="term" value="F:ligase activity"/>
    <property type="evidence" value="ECO:0007669"/>
    <property type="project" value="UniProtKB-KW"/>
</dbReference>
<evidence type="ECO:0000256" key="4">
    <source>
        <dbReference type="ARBA" id="ARBA00023136"/>
    </source>
</evidence>
<feature type="transmembrane region" description="Helical" evidence="5">
    <location>
        <begin position="201"/>
        <end position="219"/>
    </location>
</feature>
<feature type="transmembrane region" description="Helical" evidence="5">
    <location>
        <begin position="75"/>
        <end position="91"/>
    </location>
</feature>
<evidence type="ECO:0000256" key="1">
    <source>
        <dbReference type="ARBA" id="ARBA00004141"/>
    </source>
</evidence>
<dbReference type="OrthoDB" id="1631746at2"/>
<keyword evidence="7" id="KW-0436">Ligase</keyword>
<gene>
    <name evidence="7" type="ORF">FGM00_17680</name>
</gene>
<evidence type="ECO:0000256" key="3">
    <source>
        <dbReference type="ARBA" id="ARBA00022989"/>
    </source>
</evidence>
<feature type="domain" description="O-antigen ligase-related" evidence="6">
    <location>
        <begin position="211"/>
        <end position="358"/>
    </location>
</feature>
<dbReference type="Proteomes" id="UP000310017">
    <property type="component" value="Chromosome"/>
</dbReference>
<feature type="transmembrane region" description="Helical" evidence="5">
    <location>
        <begin position="375"/>
        <end position="396"/>
    </location>
</feature>
<comment type="subcellular location">
    <subcellularLocation>
        <location evidence="1">Membrane</location>
        <topology evidence="1">Multi-pass membrane protein</topology>
    </subcellularLocation>
</comment>
<feature type="transmembrane region" description="Helical" evidence="5">
    <location>
        <begin position="350"/>
        <end position="368"/>
    </location>
</feature>
<accession>A0A5B7SSU8</accession>
<feature type="transmembrane region" description="Helical" evidence="5">
    <location>
        <begin position="30"/>
        <end position="55"/>
    </location>
</feature>
<evidence type="ECO:0000313" key="7">
    <source>
        <dbReference type="EMBL" id="QCX01855.1"/>
    </source>
</evidence>
<feature type="transmembrane region" description="Helical" evidence="5">
    <location>
        <begin position="225"/>
        <end position="242"/>
    </location>
</feature>
<dbReference type="RefSeq" id="WP_138854192.1">
    <property type="nucleotide sequence ID" value="NZ_CP040710.1"/>
</dbReference>